<evidence type="ECO:0000313" key="8">
    <source>
        <dbReference type="Proteomes" id="UP000199444"/>
    </source>
</evidence>
<dbReference type="Pfam" id="PF00149">
    <property type="entry name" value="Metallophos"/>
    <property type="match status" value="1"/>
</dbReference>
<keyword evidence="1" id="KW-0479">Metal-binding</keyword>
<dbReference type="InterPro" id="IPR050884">
    <property type="entry name" value="CNP_phosphodiesterase-III"/>
</dbReference>
<gene>
    <name evidence="7" type="ORF">SAMN05216231_3724</name>
</gene>
<sequence length="1027" mass="119484">MEKVILHLSDLHYDISNEKDIKVVLDALMEDIKKQCSKVDYIIFNGDLVNRGNSKENFDIAYERFICPLLECTGLTTNEFFIIPGNHDVDRDSISEFVDGNLTDKFRDRDKLNSFIDKIDNYKQLLVRLDKYHAFIDSLHKENFYLNSKNPLFSTFILEIDNYKVGIACLNSSWGSFGGDDDYSKLLLGERQVDNAIDNLSSCEFKIALIHHPLSWLKEYDREAVYNRLITGFNMVLTGHIHNQNYKEVAFDNHNTIFIQSPSLFQGRTYNGYSILKFDFASNDLEIRFREYFEGARRVFGKAERIADEGKLSFKLDLDNEKNNDLIKENVLYKKELKTKAYLDINNKLLSSSDSFAPKDINDIFVPPILTTKPENSSTANQEIMDNEDMDLHELLDSDDNVFFIGKKEMGKTTLLSYACNYYLKKHDNLKIPIIIDFNDIPKGKNVFQKAISNYLMNYDINEFDINSNLKEGNCILLFDNFNLNNHKNISRLKEFSEIYSKNRFIFTMKEDILQTMKIKDMPDLGFIYSTYYINSLRRGQIRKLVKNWFSFKTINDDVILENVMKSISKIGVPRTPMFVSLMLWILEKEADFTPVNEASVIDNFIETLLEKLNPDEAKYETIGFKIKVDFLTHLAKQMIKGDNYFIDLSLFEELFVSYFNEIGLEVDSTLKKSLFEKGILLRVNNNVYFRFTCFFEYFIALEMDEDRDLYDYIMDKSNYLTFSNEVIYYTGLNQKKKSYEVLKLVEERLLDSFTEIDKVVDLEQLASLPVKELLSEISKNENVTEKVNEVKLSEEEKDLILDGKSEDDEKTYVKKKKNISEEFIGNLELYSNVLKNCELVSLDLKMDALKISIEKYCKLTGFIYKTLYKMVDEDNDELLGITEKNELINLLTIGVPLALQSMIAKNLGTPKLKLSIEQSIDSVDTDFEKLMLVCLYGDLRLDGFISKFDNLVSQTNSLLIKEIVTAKLFYYQAFYTISPHEQEQLVTLISEILVKKQNVKDKRVKGKIKQDLMKKQIIDKQKNAVD</sequence>
<keyword evidence="2" id="KW-0378">Hydrolase</keyword>
<dbReference type="InterPro" id="IPR029052">
    <property type="entry name" value="Metallo-depent_PP-like"/>
</dbReference>
<dbReference type="Pfam" id="PF24406">
    <property type="entry name" value="nSTAND_NTPase4"/>
    <property type="match status" value="1"/>
</dbReference>
<feature type="domain" description="STAND NTPase 4 small alpha/beta" evidence="6">
    <location>
        <begin position="645"/>
        <end position="700"/>
    </location>
</feature>
<dbReference type="InterPro" id="IPR027417">
    <property type="entry name" value="P-loop_NTPase"/>
</dbReference>
<dbReference type="SUPFAM" id="SSF52540">
    <property type="entry name" value="P-loop containing nucleoside triphosphate hydrolases"/>
    <property type="match status" value="1"/>
</dbReference>
<accession>A0A1H1GHA3</accession>
<organism evidence="7 8">
    <name type="scientific">Virgibacillus salinus</name>
    <dbReference type="NCBI Taxonomy" id="553311"/>
    <lineage>
        <taxon>Bacteria</taxon>
        <taxon>Bacillati</taxon>
        <taxon>Bacillota</taxon>
        <taxon>Bacilli</taxon>
        <taxon>Bacillales</taxon>
        <taxon>Bacillaceae</taxon>
        <taxon>Virgibacillus</taxon>
    </lineage>
</organism>
<dbReference type="SUPFAM" id="SSF56300">
    <property type="entry name" value="Metallo-dependent phosphatases"/>
    <property type="match status" value="1"/>
</dbReference>
<keyword evidence="3" id="KW-0408">Iron</keyword>
<dbReference type="EMBL" id="FNKD01000005">
    <property type="protein sequence ID" value="SDR12547.1"/>
    <property type="molecule type" value="Genomic_DNA"/>
</dbReference>
<dbReference type="PANTHER" id="PTHR42988">
    <property type="entry name" value="PHOSPHOHYDROLASE"/>
    <property type="match status" value="1"/>
</dbReference>
<dbReference type="Proteomes" id="UP000199444">
    <property type="component" value="Unassembled WGS sequence"/>
</dbReference>
<evidence type="ECO:0000256" key="3">
    <source>
        <dbReference type="ARBA" id="ARBA00023004"/>
    </source>
</evidence>
<comment type="similarity">
    <text evidence="4">Belongs to the cyclic nucleotide phosphodiesterase class-III family.</text>
</comment>
<keyword evidence="8" id="KW-1185">Reference proteome</keyword>
<evidence type="ECO:0000313" key="7">
    <source>
        <dbReference type="EMBL" id="SDR12547.1"/>
    </source>
</evidence>
<evidence type="ECO:0000256" key="2">
    <source>
        <dbReference type="ARBA" id="ARBA00022801"/>
    </source>
</evidence>
<dbReference type="GO" id="GO:0046872">
    <property type="term" value="F:metal ion binding"/>
    <property type="evidence" value="ECO:0007669"/>
    <property type="project" value="UniProtKB-KW"/>
</dbReference>
<evidence type="ECO:0000259" key="5">
    <source>
        <dbReference type="Pfam" id="PF00149"/>
    </source>
</evidence>
<dbReference type="InterPro" id="IPR057123">
    <property type="entry name" value="STAND_NTPase4_dom"/>
</dbReference>
<protein>
    <submittedName>
        <fullName evidence="7">Calcineurin-like phosphoesterase</fullName>
    </submittedName>
</protein>
<evidence type="ECO:0000256" key="1">
    <source>
        <dbReference type="ARBA" id="ARBA00022723"/>
    </source>
</evidence>
<dbReference type="Gene3D" id="3.60.21.10">
    <property type="match status" value="1"/>
</dbReference>
<dbReference type="RefSeq" id="WP_092494430.1">
    <property type="nucleotide sequence ID" value="NZ_FNKD01000005.1"/>
</dbReference>
<proteinExistence type="inferred from homology"/>
<evidence type="ECO:0000256" key="4">
    <source>
        <dbReference type="ARBA" id="ARBA00025742"/>
    </source>
</evidence>
<dbReference type="AlphaFoldDB" id="A0A1H1GHA3"/>
<dbReference type="InterPro" id="IPR004843">
    <property type="entry name" value="Calcineurin-like_PHP"/>
</dbReference>
<dbReference type="GO" id="GO:0016787">
    <property type="term" value="F:hydrolase activity"/>
    <property type="evidence" value="ECO:0007669"/>
    <property type="project" value="UniProtKB-KW"/>
</dbReference>
<reference evidence="7 8" key="1">
    <citation type="submission" date="2016-10" db="EMBL/GenBank/DDBJ databases">
        <authorList>
            <person name="de Groot N.N."/>
        </authorList>
    </citation>
    <scope>NUCLEOTIDE SEQUENCE [LARGE SCALE GENOMIC DNA]</scope>
    <source>
        <strain evidence="7 8">CGMCC 1.10449</strain>
    </source>
</reference>
<dbReference type="PANTHER" id="PTHR42988:SF2">
    <property type="entry name" value="CYCLIC NUCLEOTIDE PHOSPHODIESTERASE CBUA0032-RELATED"/>
    <property type="match status" value="1"/>
</dbReference>
<dbReference type="STRING" id="553311.SAMN05216231_3724"/>
<name>A0A1H1GHA3_9BACI</name>
<feature type="domain" description="Calcineurin-like phosphoesterase" evidence="5">
    <location>
        <begin position="5"/>
        <end position="243"/>
    </location>
</feature>
<evidence type="ECO:0000259" key="6">
    <source>
        <dbReference type="Pfam" id="PF24406"/>
    </source>
</evidence>